<dbReference type="GO" id="GO:0016702">
    <property type="term" value="F:oxidoreductase activity, acting on single donors with incorporation of molecular oxygen, incorporation of two atoms of oxygen"/>
    <property type="evidence" value="ECO:0007669"/>
    <property type="project" value="UniProtKB-ARBA"/>
</dbReference>
<name>A0A158KIE1_9BURK</name>
<protein>
    <submittedName>
        <fullName evidence="2">Protocatechuate 4,5-dioxygenase</fullName>
    </submittedName>
</protein>
<evidence type="ECO:0000313" key="3">
    <source>
        <dbReference type="Proteomes" id="UP000055019"/>
    </source>
</evidence>
<dbReference type="Gene3D" id="3.40.830.10">
    <property type="entry name" value="LigB-like"/>
    <property type="match status" value="1"/>
</dbReference>
<evidence type="ECO:0000259" key="1">
    <source>
        <dbReference type="Pfam" id="PF02900"/>
    </source>
</evidence>
<organism evidence="2 3">
    <name type="scientific">Caballeronia arvi</name>
    <dbReference type="NCBI Taxonomy" id="1777135"/>
    <lineage>
        <taxon>Bacteria</taxon>
        <taxon>Pseudomonadati</taxon>
        <taxon>Pseudomonadota</taxon>
        <taxon>Betaproteobacteria</taxon>
        <taxon>Burkholderiales</taxon>
        <taxon>Burkholderiaceae</taxon>
        <taxon>Caballeronia</taxon>
    </lineage>
</organism>
<gene>
    <name evidence="2" type="ORF">AWB74_05795</name>
</gene>
<dbReference type="RefSeq" id="WP_061150076.1">
    <property type="nucleotide sequence ID" value="NZ_FCOM02000035.1"/>
</dbReference>
<comment type="caution">
    <text evidence="2">The sequence shown here is derived from an EMBL/GenBank/DDBJ whole genome shotgun (WGS) entry which is preliminary data.</text>
</comment>
<dbReference type="OrthoDB" id="8673673at2"/>
<accession>A0A158KIE1</accession>
<dbReference type="GO" id="GO:0008198">
    <property type="term" value="F:ferrous iron binding"/>
    <property type="evidence" value="ECO:0007669"/>
    <property type="project" value="InterPro"/>
</dbReference>
<dbReference type="Proteomes" id="UP000055019">
    <property type="component" value="Unassembled WGS sequence"/>
</dbReference>
<proteinExistence type="predicted"/>
<dbReference type="InterPro" id="IPR004183">
    <property type="entry name" value="Xdiol_dOase_suB"/>
</dbReference>
<dbReference type="SUPFAM" id="SSF53213">
    <property type="entry name" value="LigB-like"/>
    <property type="match status" value="1"/>
</dbReference>
<keyword evidence="3" id="KW-1185">Reference proteome</keyword>
<dbReference type="Pfam" id="PF02900">
    <property type="entry name" value="LigB"/>
    <property type="match status" value="1"/>
</dbReference>
<dbReference type="AlphaFoldDB" id="A0A158KIE1"/>
<sequence length="274" mass="29615">MGQIVGGFATSHVLFSPESVEAEAERVLQGMTEIRSRLHALKPDVLVIAGSDHANNFTLRQQVTLAVGVADEYVPLGDMGIAQTPFRGHRDFGESLARYAAECGFDLVQVEEVRPDHGMALTKLAVDPTDLIPTVLIYINSNMPVPPSPARSFALGDVLRKMVNNARSGSERVVVVGSGGMSHWLRVPGQGRIAADFDRRFLNAMVEGHSDVLARLSTEELENETGNGGLELTAWLLMAGSLGRAVGEIIYYEPIKKWDTGMGGVQLFATPEDS</sequence>
<feature type="domain" description="Extradiol ring-cleavage dioxygenase class III enzyme subunit B" evidence="1">
    <location>
        <begin position="21"/>
        <end position="262"/>
    </location>
</feature>
<dbReference type="EMBL" id="FCOM02000035">
    <property type="protein sequence ID" value="SAL80814.1"/>
    <property type="molecule type" value="Genomic_DNA"/>
</dbReference>
<reference evidence="2" key="1">
    <citation type="submission" date="2016-01" db="EMBL/GenBank/DDBJ databases">
        <authorList>
            <person name="Peeters C."/>
        </authorList>
    </citation>
    <scope>NUCLEOTIDE SEQUENCE [LARGE SCALE GENOMIC DNA]</scope>
    <source>
        <strain evidence="2">LMG 29317</strain>
    </source>
</reference>
<evidence type="ECO:0000313" key="2">
    <source>
        <dbReference type="EMBL" id="SAL80814.1"/>
    </source>
</evidence>